<keyword evidence="2" id="KW-1185">Reference proteome</keyword>
<evidence type="ECO:0000313" key="1">
    <source>
        <dbReference type="EMBL" id="OEH83446.1"/>
    </source>
</evidence>
<dbReference type="OrthoDB" id="2181714at2"/>
<reference evidence="1 2" key="1">
    <citation type="submission" date="2016-09" db="EMBL/GenBank/DDBJ databases">
        <authorList>
            <person name="Capua I."/>
            <person name="De Benedictis P."/>
            <person name="Joannis T."/>
            <person name="Lombin L.H."/>
            <person name="Cattoli G."/>
        </authorList>
    </citation>
    <scope>NUCLEOTIDE SEQUENCE [LARGE SCALE GENOMIC DNA]</scope>
    <source>
        <strain evidence="1 2">LMG 25899</strain>
    </source>
</reference>
<protein>
    <submittedName>
        <fullName evidence="1">Uncharacterized protein</fullName>
    </submittedName>
</protein>
<accession>A0A1E5L002</accession>
<comment type="caution">
    <text evidence="1">The sequence shown here is derived from an EMBL/GenBank/DDBJ whole genome shotgun (WGS) entry which is preliminary data.</text>
</comment>
<dbReference type="STRING" id="762845.BCR26_09700"/>
<proteinExistence type="predicted"/>
<evidence type="ECO:0000313" key="2">
    <source>
        <dbReference type="Proteomes" id="UP000095256"/>
    </source>
</evidence>
<dbReference type="RefSeq" id="WP_069697615.1">
    <property type="nucleotide sequence ID" value="NZ_JAGGMA010000037.1"/>
</dbReference>
<dbReference type="AlphaFoldDB" id="A0A1E5L002"/>
<gene>
    <name evidence="1" type="ORF">BCR26_09700</name>
</gene>
<organism evidence="1 2">
    <name type="scientific">Enterococcus rivorum</name>
    <dbReference type="NCBI Taxonomy" id="762845"/>
    <lineage>
        <taxon>Bacteria</taxon>
        <taxon>Bacillati</taxon>
        <taxon>Bacillota</taxon>
        <taxon>Bacilli</taxon>
        <taxon>Lactobacillales</taxon>
        <taxon>Enterococcaceae</taxon>
        <taxon>Enterococcus</taxon>
    </lineage>
</organism>
<dbReference type="Proteomes" id="UP000095256">
    <property type="component" value="Unassembled WGS sequence"/>
</dbReference>
<name>A0A1E5L002_9ENTE</name>
<sequence length="192" mass="22521">MTIMERPDERRALEILKAAFPEKYSQAILLDKPDIQNPEENIGVEVTQALKESVLKALDLNEKLIQNEQDIKAAIEDKYGKGFLSVRLPLPDNETKKVTISVANWHNLFNLYQAYDNKLMKLRHGNYRLYAENNLFIYVFSEDELAIERLMRHIEREKAGKYYDIVYVYSQPVLYIIDCERLIVEKLVPIVK</sequence>
<dbReference type="EMBL" id="MIEK01000007">
    <property type="protein sequence ID" value="OEH83446.1"/>
    <property type="molecule type" value="Genomic_DNA"/>
</dbReference>